<organism evidence="2 3">
    <name type="scientific">Arcanobacterium wilhelmae</name>
    <dbReference type="NCBI Taxonomy" id="1803177"/>
    <lineage>
        <taxon>Bacteria</taxon>
        <taxon>Bacillati</taxon>
        <taxon>Actinomycetota</taxon>
        <taxon>Actinomycetes</taxon>
        <taxon>Actinomycetales</taxon>
        <taxon>Actinomycetaceae</taxon>
        <taxon>Arcanobacterium</taxon>
    </lineage>
</organism>
<proteinExistence type="predicted"/>
<protein>
    <submittedName>
        <fullName evidence="2">Acyl carrier protein</fullName>
    </submittedName>
</protein>
<dbReference type="EMBL" id="JAUSQW010000001">
    <property type="protein sequence ID" value="MDP9800211.1"/>
    <property type="molecule type" value="Genomic_DNA"/>
</dbReference>
<name>A0ABT9NAH3_9ACTO</name>
<sequence>MDEATTRVRLAFEQVAPEIRAHELTPEARLVEDLGLDRLAKWQVAVAIERIARVEIDDAKIDSATRVADFISLAVSDAPLPAQDGAEPVSDTQGSEKIDNDGFADNAAKIGRRKDNDSTSVKNFTDNDAPKDLAEELANLAEFFKK</sequence>
<reference evidence="2 3" key="1">
    <citation type="submission" date="2023-07" db="EMBL/GenBank/DDBJ databases">
        <title>Sequencing the genomes of 1000 actinobacteria strains.</title>
        <authorList>
            <person name="Klenk H.-P."/>
        </authorList>
    </citation>
    <scope>NUCLEOTIDE SEQUENCE [LARGE SCALE GENOMIC DNA]</scope>
    <source>
        <strain evidence="2 3">DSM 102162</strain>
    </source>
</reference>
<dbReference type="InterPro" id="IPR036736">
    <property type="entry name" value="ACP-like_sf"/>
</dbReference>
<evidence type="ECO:0000313" key="2">
    <source>
        <dbReference type="EMBL" id="MDP9800211.1"/>
    </source>
</evidence>
<keyword evidence="3" id="KW-1185">Reference proteome</keyword>
<accession>A0ABT9NAH3</accession>
<dbReference type="RefSeq" id="WP_278057609.1">
    <property type="nucleotide sequence ID" value="NZ_CP121247.1"/>
</dbReference>
<dbReference type="Proteomes" id="UP001235966">
    <property type="component" value="Unassembled WGS sequence"/>
</dbReference>
<dbReference type="Gene3D" id="1.10.1200.10">
    <property type="entry name" value="ACP-like"/>
    <property type="match status" value="1"/>
</dbReference>
<gene>
    <name evidence="2" type="ORF">J2S49_000287</name>
</gene>
<comment type="caution">
    <text evidence="2">The sequence shown here is derived from an EMBL/GenBank/DDBJ whole genome shotgun (WGS) entry which is preliminary data.</text>
</comment>
<feature type="region of interest" description="Disordered" evidence="1">
    <location>
        <begin position="81"/>
        <end position="127"/>
    </location>
</feature>
<evidence type="ECO:0000313" key="3">
    <source>
        <dbReference type="Proteomes" id="UP001235966"/>
    </source>
</evidence>
<evidence type="ECO:0000256" key="1">
    <source>
        <dbReference type="SAM" id="MobiDB-lite"/>
    </source>
</evidence>
<dbReference type="SUPFAM" id="SSF47336">
    <property type="entry name" value="ACP-like"/>
    <property type="match status" value="1"/>
</dbReference>